<evidence type="ECO:0000256" key="8">
    <source>
        <dbReference type="ARBA" id="ARBA00023278"/>
    </source>
</evidence>
<evidence type="ECO:0000256" key="11">
    <source>
        <dbReference type="SAM" id="Phobius"/>
    </source>
</evidence>
<gene>
    <name evidence="14" type="ordered locus">AXX17_At4g30350</name>
    <name evidence="15" type="ORF">AN1_LOCUS19381</name>
    <name evidence="13" type="ORF">AT9943_LOCUS16721</name>
</gene>
<keyword evidence="11" id="KW-1133">Transmembrane helix</keyword>
<reference evidence="14" key="2">
    <citation type="submission" date="2016-03" db="EMBL/GenBank/DDBJ databases">
        <title>Full-length assembly of Arabidopsis thaliana Ler reveals the complement of translocations and inversions.</title>
        <authorList>
            <person name="Zapata L."/>
            <person name="Schneeberger K."/>
            <person name="Ossowski S."/>
        </authorList>
    </citation>
    <scope>NUCLEOTIDE SEQUENCE [LARGE SCALE GENOMIC DNA]</scope>
    <source>
        <tissue evidence="14">Leaf</tissue>
    </source>
</reference>
<reference evidence="13 18" key="4">
    <citation type="submission" date="2020-09" db="EMBL/GenBank/DDBJ databases">
        <authorList>
            <person name="Ashkenazy H."/>
        </authorList>
    </citation>
    <scope>NUCLEOTIDE SEQUENCE [LARGE SCALE GENOMIC DNA]</scope>
    <source>
        <strain evidence="18">cv. Cdm-0</strain>
    </source>
</reference>
<dbReference type="EMBL" id="LUHQ01000004">
    <property type="protein sequence ID" value="OAP01159.1"/>
    <property type="molecule type" value="Genomic_DNA"/>
</dbReference>
<dbReference type="PANTHER" id="PTHR34114:SF11">
    <property type="entry name" value="ARABINOGALACTAN PROTEIN 13-RELATED"/>
    <property type="match status" value="1"/>
</dbReference>
<keyword evidence="4 12" id="KW-0732">Signal</keyword>
<evidence type="ECO:0000313" key="15">
    <source>
        <dbReference type="EMBL" id="VYS63970.1"/>
    </source>
</evidence>
<evidence type="ECO:0000256" key="3">
    <source>
        <dbReference type="ARBA" id="ARBA00022622"/>
    </source>
</evidence>
<evidence type="ECO:0000256" key="12">
    <source>
        <dbReference type="SAM" id="SignalP"/>
    </source>
</evidence>
<dbReference type="EMBL" id="LR881469">
    <property type="protein sequence ID" value="CAD5329111.1"/>
    <property type="molecule type" value="Genomic_DNA"/>
</dbReference>
<evidence type="ECO:0000313" key="18">
    <source>
        <dbReference type="Proteomes" id="UP000516314"/>
    </source>
</evidence>
<keyword evidence="6 11" id="KW-0472">Membrane</keyword>
<name>A0A178V4L8_ARATH</name>
<protein>
    <submittedName>
        <fullName evidence="13">(thale cress) hypothetical protein</fullName>
    </submittedName>
    <submittedName>
        <fullName evidence="14">AGP13</fullName>
    </submittedName>
</protein>
<proteinExistence type="inferred from homology"/>
<evidence type="ECO:0000313" key="17">
    <source>
        <dbReference type="Proteomes" id="UP000426265"/>
    </source>
</evidence>
<organism evidence="14 16">
    <name type="scientific">Arabidopsis thaliana</name>
    <name type="common">Mouse-ear cress</name>
    <dbReference type="NCBI Taxonomy" id="3702"/>
    <lineage>
        <taxon>Eukaryota</taxon>
        <taxon>Viridiplantae</taxon>
        <taxon>Streptophyta</taxon>
        <taxon>Embryophyta</taxon>
        <taxon>Tracheophyta</taxon>
        <taxon>Spermatophyta</taxon>
        <taxon>Magnoliopsida</taxon>
        <taxon>eudicotyledons</taxon>
        <taxon>Gunneridae</taxon>
        <taxon>Pentapetalae</taxon>
        <taxon>rosids</taxon>
        <taxon>malvids</taxon>
        <taxon>Brassicales</taxon>
        <taxon>Brassicaceae</taxon>
        <taxon>Camelineae</taxon>
        <taxon>Arabidopsis</taxon>
    </lineage>
</organism>
<keyword evidence="8" id="KW-0379">Hydroxylation</keyword>
<evidence type="ECO:0000256" key="5">
    <source>
        <dbReference type="ARBA" id="ARBA00022974"/>
    </source>
</evidence>
<evidence type="ECO:0000256" key="1">
    <source>
        <dbReference type="ARBA" id="ARBA00004589"/>
    </source>
</evidence>
<evidence type="ECO:0000256" key="4">
    <source>
        <dbReference type="ARBA" id="ARBA00022729"/>
    </source>
</evidence>
<dbReference type="Proteomes" id="UP000078284">
    <property type="component" value="Chromosome 4"/>
</dbReference>
<dbReference type="GO" id="GO:0098552">
    <property type="term" value="C:side of membrane"/>
    <property type="evidence" value="ECO:0007669"/>
    <property type="project" value="UniProtKB-KW"/>
</dbReference>
<evidence type="ECO:0000256" key="7">
    <source>
        <dbReference type="ARBA" id="ARBA00023180"/>
    </source>
</evidence>
<sequence>MEAMKMRLFVAVLVAAMAFSAVQQAVAVEAPAPSPTSDASLAIPAFFASVATLAFGFLF</sequence>
<evidence type="ECO:0000256" key="6">
    <source>
        <dbReference type="ARBA" id="ARBA00023136"/>
    </source>
</evidence>
<keyword evidence="3" id="KW-0336">GPI-anchor</keyword>
<evidence type="ECO:0000256" key="2">
    <source>
        <dbReference type="ARBA" id="ARBA00005835"/>
    </source>
</evidence>
<dbReference type="InterPro" id="IPR039281">
    <property type="entry name" value="AGP3/12/13/14/21"/>
</dbReference>
<keyword evidence="5" id="KW-0654">Proteoglycan</keyword>
<evidence type="ECO:0000313" key="13">
    <source>
        <dbReference type="EMBL" id="CAD5329111.1"/>
    </source>
</evidence>
<evidence type="ECO:0000256" key="9">
    <source>
        <dbReference type="ARBA" id="ARBA00023288"/>
    </source>
</evidence>
<evidence type="ECO:0000313" key="16">
    <source>
        <dbReference type="Proteomes" id="UP000078284"/>
    </source>
</evidence>
<dbReference type="GO" id="GO:0012505">
    <property type="term" value="C:endomembrane system"/>
    <property type="evidence" value="ECO:0007669"/>
    <property type="project" value="UniProtKB-SubCell"/>
</dbReference>
<accession>A0A178V4L8</accession>
<keyword evidence="9" id="KW-0449">Lipoprotein</keyword>
<feature type="signal peptide" evidence="12">
    <location>
        <begin position="1"/>
        <end position="27"/>
    </location>
</feature>
<feature type="chain" id="PRO_5036009993" evidence="12">
    <location>
        <begin position="28"/>
        <end position="59"/>
    </location>
</feature>
<evidence type="ECO:0000313" key="14">
    <source>
        <dbReference type="EMBL" id="OAP01159.1"/>
    </source>
</evidence>
<keyword evidence="11" id="KW-0812">Transmembrane</keyword>
<dbReference type="PANTHER" id="PTHR34114">
    <property type="entry name" value="ARABINOGALACTAN PEPTIDE 1"/>
    <property type="match status" value="1"/>
</dbReference>
<dbReference type="Proteomes" id="UP000516314">
    <property type="component" value="Chromosome 4"/>
</dbReference>
<dbReference type="EMBL" id="CACRSJ010000109">
    <property type="protein sequence ID" value="VYS63970.1"/>
    <property type="molecule type" value="Genomic_DNA"/>
</dbReference>
<reference evidence="16" key="1">
    <citation type="journal article" date="2016" name="Proc. Natl. Acad. Sci. U.S.A.">
        <title>Chromosome-level assembly of Arabidopsis thaliana Ler reveals the extent of translocation and inversion polymorphisms.</title>
        <authorList>
            <person name="Zapata L."/>
            <person name="Ding J."/>
            <person name="Willing E.M."/>
            <person name="Hartwig B."/>
            <person name="Bezdan D."/>
            <person name="Jiao W.B."/>
            <person name="Patel V."/>
            <person name="Velikkakam James G."/>
            <person name="Koornneef M."/>
            <person name="Ossowski S."/>
            <person name="Schneeberger K."/>
        </authorList>
    </citation>
    <scope>NUCLEOTIDE SEQUENCE [LARGE SCALE GENOMIC DNA]</scope>
    <source>
        <strain evidence="16">cv. Landsberg erecta</strain>
    </source>
</reference>
<comment type="subcellular location">
    <subcellularLocation>
        <location evidence="10">Endomembrane system</location>
        <topology evidence="10">Lipid-anchor</topology>
    </subcellularLocation>
    <subcellularLocation>
        <location evidence="1">Membrane</location>
        <topology evidence="1">Lipid-anchor</topology>
        <topology evidence="1">GPI-anchor</topology>
    </subcellularLocation>
</comment>
<feature type="transmembrane region" description="Helical" evidence="11">
    <location>
        <begin position="37"/>
        <end position="58"/>
    </location>
</feature>
<comment type="similarity">
    <text evidence="2">Belongs to the AG-peptide AGP family.</text>
</comment>
<dbReference type="AlphaFoldDB" id="A0A178V4L8"/>
<dbReference type="Proteomes" id="UP000426265">
    <property type="component" value="Unassembled WGS sequence"/>
</dbReference>
<keyword evidence="7" id="KW-0325">Glycoprotein</keyword>
<reference evidence="15 17" key="3">
    <citation type="submission" date="2019-11" db="EMBL/GenBank/DDBJ databases">
        <authorList>
            <person name="Jiao W.-B."/>
            <person name="Schneeberger K."/>
        </authorList>
    </citation>
    <scope>NUCLEOTIDE SEQUENCE [LARGE SCALE GENOMIC DNA]</scope>
    <source>
        <strain evidence="17">cv. An-1</strain>
    </source>
</reference>
<evidence type="ECO:0000256" key="10">
    <source>
        <dbReference type="ARBA" id="ARBA00037868"/>
    </source>
</evidence>